<dbReference type="AlphaFoldDB" id="A0A6A6TWT4"/>
<proteinExistence type="predicted"/>
<organism evidence="3 4">
    <name type="scientific">Microthyrium microscopicum</name>
    <dbReference type="NCBI Taxonomy" id="703497"/>
    <lineage>
        <taxon>Eukaryota</taxon>
        <taxon>Fungi</taxon>
        <taxon>Dikarya</taxon>
        <taxon>Ascomycota</taxon>
        <taxon>Pezizomycotina</taxon>
        <taxon>Dothideomycetes</taxon>
        <taxon>Dothideomycetes incertae sedis</taxon>
        <taxon>Microthyriales</taxon>
        <taxon>Microthyriaceae</taxon>
        <taxon>Microthyrium</taxon>
    </lineage>
</organism>
<gene>
    <name evidence="3" type="ORF">BT63DRAFT_444370</name>
</gene>
<evidence type="ECO:0000256" key="2">
    <source>
        <dbReference type="SAM" id="Phobius"/>
    </source>
</evidence>
<feature type="compositionally biased region" description="Polar residues" evidence="1">
    <location>
        <begin position="78"/>
        <end position="105"/>
    </location>
</feature>
<feature type="region of interest" description="Disordered" evidence="1">
    <location>
        <begin position="73"/>
        <end position="106"/>
    </location>
</feature>
<accession>A0A6A6TWT4</accession>
<dbReference type="EMBL" id="MU004244">
    <property type="protein sequence ID" value="KAF2663926.1"/>
    <property type="molecule type" value="Genomic_DNA"/>
</dbReference>
<sequence length="326" mass="34932">MASAAHCNATNSMESLELEPVHAASGSQAFPSAAHASLGHTASSDVENEVNIALGERPSCSFLFLSNRVDISHHTQTPEENSSIDTNSASSNRNSQPTPQHSNESLAEVRPQISAELFYVGAGASTQEVPAIYFQDASAVQPDILKTRLNDNKHQPSGSTSRMDPLAQNHVSATAPPYVLSPVVDCNSPPRLSYVNTNDTLEEHVSGVVLCGRRINGDRLVDIGAVKEIKHFWKKEVKCVEKFLIILSLAIIVATFGAMFALLKHVTHGQKPVGLKILMAGVLTIMMASALGMIAARRSLAEVFIVGTSVMVLGIFLTPLLVDVLM</sequence>
<keyword evidence="2" id="KW-0812">Transmembrane</keyword>
<reference evidence="3" key="1">
    <citation type="journal article" date="2020" name="Stud. Mycol.">
        <title>101 Dothideomycetes genomes: a test case for predicting lifestyles and emergence of pathogens.</title>
        <authorList>
            <person name="Haridas S."/>
            <person name="Albert R."/>
            <person name="Binder M."/>
            <person name="Bloem J."/>
            <person name="Labutti K."/>
            <person name="Salamov A."/>
            <person name="Andreopoulos B."/>
            <person name="Baker S."/>
            <person name="Barry K."/>
            <person name="Bills G."/>
            <person name="Bluhm B."/>
            <person name="Cannon C."/>
            <person name="Castanera R."/>
            <person name="Culley D."/>
            <person name="Daum C."/>
            <person name="Ezra D."/>
            <person name="Gonzalez J."/>
            <person name="Henrissat B."/>
            <person name="Kuo A."/>
            <person name="Liang C."/>
            <person name="Lipzen A."/>
            <person name="Lutzoni F."/>
            <person name="Magnuson J."/>
            <person name="Mondo S."/>
            <person name="Nolan M."/>
            <person name="Ohm R."/>
            <person name="Pangilinan J."/>
            <person name="Park H.-J."/>
            <person name="Ramirez L."/>
            <person name="Alfaro M."/>
            <person name="Sun H."/>
            <person name="Tritt A."/>
            <person name="Yoshinaga Y."/>
            <person name="Zwiers L.-H."/>
            <person name="Turgeon B."/>
            <person name="Goodwin S."/>
            <person name="Spatafora J."/>
            <person name="Crous P."/>
            <person name="Grigoriev I."/>
        </authorList>
    </citation>
    <scope>NUCLEOTIDE SEQUENCE</scope>
    <source>
        <strain evidence="3">CBS 115976</strain>
    </source>
</reference>
<feature type="transmembrane region" description="Helical" evidence="2">
    <location>
        <begin position="303"/>
        <end position="322"/>
    </location>
</feature>
<feature type="transmembrane region" description="Helical" evidence="2">
    <location>
        <begin position="243"/>
        <end position="263"/>
    </location>
</feature>
<keyword evidence="2" id="KW-0472">Membrane</keyword>
<protein>
    <submittedName>
        <fullName evidence="3">Uncharacterized protein</fullName>
    </submittedName>
</protein>
<dbReference type="Proteomes" id="UP000799302">
    <property type="component" value="Unassembled WGS sequence"/>
</dbReference>
<evidence type="ECO:0000256" key="1">
    <source>
        <dbReference type="SAM" id="MobiDB-lite"/>
    </source>
</evidence>
<evidence type="ECO:0000313" key="4">
    <source>
        <dbReference type="Proteomes" id="UP000799302"/>
    </source>
</evidence>
<name>A0A6A6TWT4_9PEZI</name>
<keyword evidence="2" id="KW-1133">Transmembrane helix</keyword>
<keyword evidence="4" id="KW-1185">Reference proteome</keyword>
<feature type="transmembrane region" description="Helical" evidence="2">
    <location>
        <begin position="275"/>
        <end position="296"/>
    </location>
</feature>
<evidence type="ECO:0000313" key="3">
    <source>
        <dbReference type="EMBL" id="KAF2663926.1"/>
    </source>
</evidence>